<evidence type="ECO:0008006" key="3">
    <source>
        <dbReference type="Google" id="ProtNLM"/>
    </source>
</evidence>
<evidence type="ECO:0000313" key="1">
    <source>
        <dbReference type="EMBL" id="OGF28121.1"/>
    </source>
</evidence>
<accession>A0A1F5SPG9</accession>
<organism evidence="1 2">
    <name type="scientific">Candidatus Falkowbacteria bacterium RIFOXYA2_FULL_47_19</name>
    <dbReference type="NCBI Taxonomy" id="1797994"/>
    <lineage>
        <taxon>Bacteria</taxon>
        <taxon>Candidatus Falkowiibacteriota</taxon>
    </lineage>
</organism>
<evidence type="ECO:0000313" key="2">
    <source>
        <dbReference type="Proteomes" id="UP000178367"/>
    </source>
</evidence>
<protein>
    <recommendedName>
        <fullName evidence="3">Phosphotyrosine protein phosphatase I domain-containing protein</fullName>
    </recommendedName>
</protein>
<dbReference type="Proteomes" id="UP000178367">
    <property type="component" value="Unassembled WGS sequence"/>
</dbReference>
<sequence length="128" mass="14895">MRLKNMDRRILVICYMGMNRSKYLADYLTGLGFKADCAGILPETKNLATQEKIDQSDILIFVMPRIKEKFLKQYKINKQEIITLDVEDRLDILCPEKDSHTPSEAKEVYEAKVYPKLIQQITEHISSL</sequence>
<proteinExistence type="predicted"/>
<comment type="caution">
    <text evidence="1">The sequence shown here is derived from an EMBL/GenBank/DDBJ whole genome shotgun (WGS) entry which is preliminary data.</text>
</comment>
<dbReference type="EMBL" id="MFGB01000003">
    <property type="protein sequence ID" value="OGF28121.1"/>
    <property type="molecule type" value="Genomic_DNA"/>
</dbReference>
<dbReference type="AlphaFoldDB" id="A0A1F5SPG9"/>
<reference evidence="1 2" key="1">
    <citation type="journal article" date="2016" name="Nat. Commun.">
        <title>Thousands of microbial genomes shed light on interconnected biogeochemical processes in an aquifer system.</title>
        <authorList>
            <person name="Anantharaman K."/>
            <person name="Brown C.T."/>
            <person name="Hug L.A."/>
            <person name="Sharon I."/>
            <person name="Castelle C.J."/>
            <person name="Probst A.J."/>
            <person name="Thomas B.C."/>
            <person name="Singh A."/>
            <person name="Wilkins M.J."/>
            <person name="Karaoz U."/>
            <person name="Brodie E.L."/>
            <person name="Williams K.H."/>
            <person name="Hubbard S.S."/>
            <person name="Banfield J.F."/>
        </authorList>
    </citation>
    <scope>NUCLEOTIDE SEQUENCE [LARGE SCALE GENOMIC DNA]</scope>
</reference>
<name>A0A1F5SPG9_9BACT</name>
<gene>
    <name evidence="1" type="ORF">A2227_01420</name>
</gene>